<reference evidence="2 3" key="1">
    <citation type="submission" date="2016-11" db="EMBL/GenBank/DDBJ databases">
        <title>Study of marine rhodopsin-containing bacteria.</title>
        <authorList>
            <person name="Yoshizawa S."/>
            <person name="Kumagai Y."/>
            <person name="Kogure K."/>
        </authorList>
    </citation>
    <scope>NUCLEOTIDE SEQUENCE [LARGE SCALE GENOMIC DNA]</scope>
    <source>
        <strain evidence="2 3">SG-29</strain>
    </source>
</reference>
<gene>
    <name evidence="2" type="ORF">BSZ36_10500</name>
</gene>
<sequence length="244" mass="27255">MRHLVLLLALFLSVPALAQEGTVRYEITTRLDIELPPEMQHMADQFPSTMTASKLLHFDESSSLLVAAPEAEEEDEDFSSGGMRVMFRRAQEENALYVDRDAGTSVEKRDFMGRTFLIDGEPEPLAWRLTDEQSEFLGYPCMKATAMRDTVAVEAWFTPEIPVSAGPEDFGGLPGLILVLTLDDARQTFIAREVTLEPLAEGTIAAPEDGRRVTEEEFTTIMKEKIEEMQKAYGGRRGGFTIRG</sequence>
<feature type="chain" id="PRO_5012627421" description="GLPGLI family protein" evidence="1">
    <location>
        <begin position="19"/>
        <end position="244"/>
    </location>
</feature>
<dbReference type="InterPro" id="IPR005901">
    <property type="entry name" value="GLPGLI"/>
</dbReference>
<comment type="caution">
    <text evidence="2">The sequence shown here is derived from an EMBL/GenBank/DDBJ whole genome shotgun (WGS) entry which is preliminary data.</text>
</comment>
<proteinExistence type="predicted"/>
<dbReference type="AlphaFoldDB" id="A0A259U067"/>
<accession>A0A259U067</accession>
<keyword evidence="3" id="KW-1185">Reference proteome</keyword>
<evidence type="ECO:0000313" key="2">
    <source>
        <dbReference type="EMBL" id="OZC03371.1"/>
    </source>
</evidence>
<dbReference type="Proteomes" id="UP000216446">
    <property type="component" value="Unassembled WGS sequence"/>
</dbReference>
<dbReference type="RefSeq" id="WP_179271133.1">
    <property type="nucleotide sequence ID" value="NZ_MQWB01000001.1"/>
</dbReference>
<dbReference type="EMBL" id="MQWB01000001">
    <property type="protein sequence ID" value="OZC03371.1"/>
    <property type="molecule type" value="Genomic_DNA"/>
</dbReference>
<organism evidence="2 3">
    <name type="scientific">Rubricoccus marinus</name>
    <dbReference type="NCBI Taxonomy" id="716817"/>
    <lineage>
        <taxon>Bacteria</taxon>
        <taxon>Pseudomonadati</taxon>
        <taxon>Rhodothermota</taxon>
        <taxon>Rhodothermia</taxon>
        <taxon>Rhodothermales</taxon>
        <taxon>Rubricoccaceae</taxon>
        <taxon>Rubricoccus</taxon>
    </lineage>
</organism>
<evidence type="ECO:0008006" key="4">
    <source>
        <dbReference type="Google" id="ProtNLM"/>
    </source>
</evidence>
<keyword evidence="1" id="KW-0732">Signal</keyword>
<dbReference type="NCBIfam" id="TIGR01200">
    <property type="entry name" value="GLPGLI"/>
    <property type="match status" value="1"/>
</dbReference>
<protein>
    <recommendedName>
        <fullName evidence="4">GLPGLI family protein</fullName>
    </recommendedName>
</protein>
<dbReference type="Pfam" id="PF09697">
    <property type="entry name" value="Porph_ging"/>
    <property type="match status" value="1"/>
</dbReference>
<evidence type="ECO:0000313" key="3">
    <source>
        <dbReference type="Proteomes" id="UP000216446"/>
    </source>
</evidence>
<evidence type="ECO:0000256" key="1">
    <source>
        <dbReference type="SAM" id="SignalP"/>
    </source>
</evidence>
<dbReference type="InParanoid" id="A0A259U067"/>
<feature type="signal peptide" evidence="1">
    <location>
        <begin position="1"/>
        <end position="18"/>
    </location>
</feature>
<name>A0A259U067_9BACT</name>